<evidence type="ECO:0000313" key="3">
    <source>
        <dbReference type="Proteomes" id="UP000317421"/>
    </source>
</evidence>
<comment type="caution">
    <text evidence="2">The sequence shown here is derived from an EMBL/GenBank/DDBJ whole genome shotgun (WGS) entry which is preliminary data.</text>
</comment>
<dbReference type="InterPro" id="IPR052514">
    <property type="entry name" value="SAM-dependent_MTase"/>
</dbReference>
<name>A0A5C6ADC4_9BACT</name>
<dbReference type="RefSeq" id="WP_197526462.1">
    <property type="nucleotide sequence ID" value="NZ_SJPR01000002.1"/>
</dbReference>
<dbReference type="InterPro" id="IPR006342">
    <property type="entry name" value="FkbM_mtfrase"/>
</dbReference>
<gene>
    <name evidence="2" type="ORF">Pla108_21190</name>
</gene>
<dbReference type="AlphaFoldDB" id="A0A5C6ADC4"/>
<accession>A0A5C6ADC4</accession>
<organism evidence="2 3">
    <name type="scientific">Botrimarina colliarenosi</name>
    <dbReference type="NCBI Taxonomy" id="2528001"/>
    <lineage>
        <taxon>Bacteria</taxon>
        <taxon>Pseudomonadati</taxon>
        <taxon>Planctomycetota</taxon>
        <taxon>Planctomycetia</taxon>
        <taxon>Pirellulales</taxon>
        <taxon>Lacipirellulaceae</taxon>
        <taxon>Botrimarina</taxon>
    </lineage>
</organism>
<reference evidence="2 3" key="1">
    <citation type="submission" date="2019-02" db="EMBL/GenBank/DDBJ databases">
        <title>Deep-cultivation of Planctomycetes and their phenomic and genomic characterization uncovers novel biology.</title>
        <authorList>
            <person name="Wiegand S."/>
            <person name="Jogler M."/>
            <person name="Boedeker C."/>
            <person name="Pinto D."/>
            <person name="Vollmers J."/>
            <person name="Rivas-Marin E."/>
            <person name="Kohn T."/>
            <person name="Peeters S.H."/>
            <person name="Heuer A."/>
            <person name="Rast P."/>
            <person name="Oberbeckmann S."/>
            <person name="Bunk B."/>
            <person name="Jeske O."/>
            <person name="Meyerdierks A."/>
            <person name="Storesund J.E."/>
            <person name="Kallscheuer N."/>
            <person name="Luecker S."/>
            <person name="Lage O.M."/>
            <person name="Pohl T."/>
            <person name="Merkel B.J."/>
            <person name="Hornburger P."/>
            <person name="Mueller R.-W."/>
            <person name="Bruemmer F."/>
            <person name="Labrenz M."/>
            <person name="Spormann A.M."/>
            <person name="Op Den Camp H."/>
            <person name="Overmann J."/>
            <person name="Amann R."/>
            <person name="Jetten M.S.M."/>
            <person name="Mascher T."/>
            <person name="Medema M.H."/>
            <person name="Devos D.P."/>
            <person name="Kaster A.-K."/>
            <person name="Ovreas L."/>
            <person name="Rohde M."/>
            <person name="Galperin M.Y."/>
            <person name="Jogler C."/>
        </authorList>
    </citation>
    <scope>NUCLEOTIDE SEQUENCE [LARGE SCALE GENOMIC DNA]</scope>
    <source>
        <strain evidence="2 3">Pla108</strain>
    </source>
</reference>
<evidence type="ECO:0000313" key="2">
    <source>
        <dbReference type="EMBL" id="TWT97964.1"/>
    </source>
</evidence>
<dbReference type="NCBIfam" id="TIGR01444">
    <property type="entry name" value="fkbM_fam"/>
    <property type="match status" value="1"/>
</dbReference>
<dbReference type="SUPFAM" id="SSF53335">
    <property type="entry name" value="S-adenosyl-L-methionine-dependent methyltransferases"/>
    <property type="match status" value="1"/>
</dbReference>
<dbReference type="Gene3D" id="3.40.50.150">
    <property type="entry name" value="Vaccinia Virus protein VP39"/>
    <property type="match status" value="2"/>
</dbReference>
<protein>
    <recommendedName>
        <fullName evidence="1">Methyltransferase FkbM domain-containing protein</fullName>
    </recommendedName>
</protein>
<dbReference type="InterPro" id="IPR029063">
    <property type="entry name" value="SAM-dependent_MTases_sf"/>
</dbReference>
<evidence type="ECO:0000259" key="1">
    <source>
        <dbReference type="Pfam" id="PF05050"/>
    </source>
</evidence>
<dbReference type="Proteomes" id="UP000317421">
    <property type="component" value="Unassembled WGS sequence"/>
</dbReference>
<sequence>MSRLLTPIKQLVKCAVFRQGPHPARIRGGSLRGRRMLLDLRHDTQVWRGVYEQSLQEWLTANVTKDAVCFDVGAAEGWATLQMALLATGGRVFAFEPSDRGNDIRPNLDLNRDRPLAEVQVERCYVGRENCHGSTSIPTRSIDAYIAENALDRLDVIKIDVDGPELEVLDGAMQALERHHPAICVETHSRELTQAVVARLASLGYATRVEEPPKHEHRPIGDNPSVFGEFRGVA</sequence>
<proteinExistence type="predicted"/>
<dbReference type="PANTHER" id="PTHR34203">
    <property type="entry name" value="METHYLTRANSFERASE, FKBM FAMILY PROTEIN"/>
    <property type="match status" value="1"/>
</dbReference>
<dbReference type="PANTHER" id="PTHR34203:SF15">
    <property type="entry name" value="SLL1173 PROTEIN"/>
    <property type="match status" value="1"/>
</dbReference>
<dbReference type="EMBL" id="SJPR01000002">
    <property type="protein sequence ID" value="TWT97964.1"/>
    <property type="molecule type" value="Genomic_DNA"/>
</dbReference>
<keyword evidence="3" id="KW-1185">Reference proteome</keyword>
<dbReference type="Pfam" id="PF05050">
    <property type="entry name" value="Methyltransf_21"/>
    <property type="match status" value="1"/>
</dbReference>
<feature type="domain" description="Methyltransferase FkbM" evidence="1">
    <location>
        <begin position="71"/>
        <end position="205"/>
    </location>
</feature>